<dbReference type="PANTHER" id="PTHR30146:SF138">
    <property type="entry name" value="TRANSCRIPTIONAL REGULATORY PROTEIN"/>
    <property type="match status" value="1"/>
</dbReference>
<dbReference type="EMBL" id="JACHOB010000009">
    <property type="protein sequence ID" value="MBB4660363.1"/>
    <property type="molecule type" value="Genomic_DNA"/>
</dbReference>
<keyword evidence="1" id="KW-0805">Transcription regulation</keyword>
<dbReference type="Pfam" id="PF13377">
    <property type="entry name" value="Peripla_BP_3"/>
    <property type="match status" value="1"/>
</dbReference>
<dbReference type="SUPFAM" id="SSF47413">
    <property type="entry name" value="lambda repressor-like DNA-binding domains"/>
    <property type="match status" value="1"/>
</dbReference>
<evidence type="ECO:0000256" key="2">
    <source>
        <dbReference type="ARBA" id="ARBA00023125"/>
    </source>
</evidence>
<dbReference type="AlphaFoldDB" id="A0A840I7X4"/>
<dbReference type="InterPro" id="IPR046335">
    <property type="entry name" value="LacI/GalR-like_sensor"/>
</dbReference>
<keyword evidence="2" id="KW-0238">DNA-binding</keyword>
<reference evidence="5 6" key="1">
    <citation type="submission" date="2020-08" db="EMBL/GenBank/DDBJ databases">
        <title>Genomic Encyclopedia of Type Strains, Phase IV (KMG-IV): sequencing the most valuable type-strain genomes for metagenomic binning, comparative biology and taxonomic classification.</title>
        <authorList>
            <person name="Goeker M."/>
        </authorList>
    </citation>
    <scope>NUCLEOTIDE SEQUENCE [LARGE SCALE GENOMIC DNA]</scope>
    <source>
        <strain evidence="5 6">DSM 102850</strain>
    </source>
</reference>
<dbReference type="Proteomes" id="UP000563524">
    <property type="component" value="Unassembled WGS sequence"/>
</dbReference>
<dbReference type="PANTHER" id="PTHR30146">
    <property type="entry name" value="LACI-RELATED TRANSCRIPTIONAL REPRESSOR"/>
    <property type="match status" value="1"/>
</dbReference>
<feature type="domain" description="HTH lacI-type" evidence="4">
    <location>
        <begin position="2"/>
        <end position="56"/>
    </location>
</feature>
<dbReference type="InterPro" id="IPR028082">
    <property type="entry name" value="Peripla_BP_I"/>
</dbReference>
<organism evidence="5 6">
    <name type="scientific">Parvularcula dongshanensis</name>
    <dbReference type="NCBI Taxonomy" id="1173995"/>
    <lineage>
        <taxon>Bacteria</taxon>
        <taxon>Pseudomonadati</taxon>
        <taxon>Pseudomonadota</taxon>
        <taxon>Alphaproteobacteria</taxon>
        <taxon>Parvularculales</taxon>
        <taxon>Parvularculaceae</taxon>
        <taxon>Parvularcula</taxon>
    </lineage>
</organism>
<comment type="caution">
    <text evidence="5">The sequence shown here is derived from an EMBL/GenBank/DDBJ whole genome shotgun (WGS) entry which is preliminary data.</text>
</comment>
<keyword evidence="6" id="KW-1185">Reference proteome</keyword>
<accession>A0A840I7X4</accession>
<dbReference type="SUPFAM" id="SSF53822">
    <property type="entry name" value="Periplasmic binding protein-like I"/>
    <property type="match status" value="1"/>
</dbReference>
<dbReference type="SMART" id="SM00354">
    <property type="entry name" value="HTH_LACI"/>
    <property type="match status" value="1"/>
</dbReference>
<dbReference type="CDD" id="cd06267">
    <property type="entry name" value="PBP1_LacI_sugar_binding-like"/>
    <property type="match status" value="1"/>
</dbReference>
<dbReference type="Gene3D" id="1.10.260.40">
    <property type="entry name" value="lambda repressor-like DNA-binding domains"/>
    <property type="match status" value="1"/>
</dbReference>
<keyword evidence="3" id="KW-0804">Transcription</keyword>
<evidence type="ECO:0000259" key="4">
    <source>
        <dbReference type="PROSITE" id="PS50932"/>
    </source>
</evidence>
<dbReference type="InterPro" id="IPR010982">
    <property type="entry name" value="Lambda_DNA-bd_dom_sf"/>
</dbReference>
<dbReference type="InterPro" id="IPR000843">
    <property type="entry name" value="HTH_LacI"/>
</dbReference>
<evidence type="ECO:0000313" key="6">
    <source>
        <dbReference type="Proteomes" id="UP000563524"/>
    </source>
</evidence>
<evidence type="ECO:0000256" key="1">
    <source>
        <dbReference type="ARBA" id="ARBA00023015"/>
    </source>
</evidence>
<dbReference type="CDD" id="cd01392">
    <property type="entry name" value="HTH_LacI"/>
    <property type="match status" value="1"/>
</dbReference>
<sequence>MTTIRQVAEKAGVSTATVSRALSQPDKLSEQTLTKVMAAVDDMRYRPNALNRSVAATSSMSVIVMVPDLSNPFFGSILSGIERVATENDYAMLVVNTHDEKAVEERCIDHLGKRRVDGVIQLGARPGEELISDVRRRSLPFIHAIESTLDTTYPTVTVDNVAAASEIATHLTSLGHREFGIVGGPFESAITVSRMKGYQKAIEAVGGDWAKVPRAYGPFTLASGEASAVSILHQHPEVTALICMSDELAMGAIKGAFDLGISVPEKLSVVGFDNIPASGYFIPTITTVTQPASKLGSLSMTMLVATLAKQNVPRPKTVLHADLVIRRSTRRLVGV</sequence>
<evidence type="ECO:0000313" key="5">
    <source>
        <dbReference type="EMBL" id="MBB4660363.1"/>
    </source>
</evidence>
<gene>
    <name evidence="5" type="ORF">GGQ59_002915</name>
</gene>
<dbReference type="GO" id="GO:0000976">
    <property type="term" value="F:transcription cis-regulatory region binding"/>
    <property type="evidence" value="ECO:0007669"/>
    <property type="project" value="TreeGrafter"/>
</dbReference>
<name>A0A840I7X4_9PROT</name>
<proteinExistence type="predicted"/>
<dbReference type="GO" id="GO:0003700">
    <property type="term" value="F:DNA-binding transcription factor activity"/>
    <property type="evidence" value="ECO:0007669"/>
    <property type="project" value="TreeGrafter"/>
</dbReference>
<dbReference type="PROSITE" id="PS50932">
    <property type="entry name" value="HTH_LACI_2"/>
    <property type="match status" value="1"/>
</dbReference>
<dbReference type="Pfam" id="PF00356">
    <property type="entry name" value="LacI"/>
    <property type="match status" value="1"/>
</dbReference>
<evidence type="ECO:0000256" key="3">
    <source>
        <dbReference type="ARBA" id="ARBA00023163"/>
    </source>
</evidence>
<protein>
    <submittedName>
        <fullName evidence="5">LacI family repressor for deo operon, udp, cdd, tsx, nupC, and nupG</fullName>
    </submittedName>
</protein>
<dbReference type="Gene3D" id="3.40.50.2300">
    <property type="match status" value="2"/>
</dbReference>